<evidence type="ECO:0000313" key="5">
    <source>
        <dbReference type="EMBL" id="SHJ48899.1"/>
    </source>
</evidence>
<dbReference type="SMART" id="SM00345">
    <property type="entry name" value="HTH_GNTR"/>
    <property type="match status" value="1"/>
</dbReference>
<dbReference type="GO" id="GO:0003700">
    <property type="term" value="F:DNA-binding transcription factor activity"/>
    <property type="evidence" value="ECO:0007669"/>
    <property type="project" value="InterPro"/>
</dbReference>
<evidence type="ECO:0000259" key="4">
    <source>
        <dbReference type="PROSITE" id="PS50949"/>
    </source>
</evidence>
<dbReference type="PROSITE" id="PS50949">
    <property type="entry name" value="HTH_GNTR"/>
    <property type="match status" value="1"/>
</dbReference>
<gene>
    <name evidence="5" type="ORF">SAMN05444401_3190</name>
</gene>
<evidence type="ECO:0000256" key="1">
    <source>
        <dbReference type="ARBA" id="ARBA00023015"/>
    </source>
</evidence>
<dbReference type="PRINTS" id="PR00035">
    <property type="entry name" value="HTHGNTR"/>
</dbReference>
<dbReference type="PANTHER" id="PTHR38445">
    <property type="entry name" value="HTH-TYPE TRANSCRIPTIONAL REPRESSOR YTRA"/>
    <property type="match status" value="1"/>
</dbReference>
<dbReference type="RefSeq" id="WP_341430431.1">
    <property type="nucleotide sequence ID" value="NZ_FQZO01000005.1"/>
</dbReference>
<keyword evidence="3" id="KW-0804">Transcription</keyword>
<dbReference type="Pfam" id="PF00392">
    <property type="entry name" value="GntR"/>
    <property type="match status" value="1"/>
</dbReference>
<dbReference type="EMBL" id="FQZO01000005">
    <property type="protein sequence ID" value="SHJ48899.1"/>
    <property type="molecule type" value="Genomic_DNA"/>
</dbReference>
<proteinExistence type="predicted"/>
<dbReference type="InterPro" id="IPR000524">
    <property type="entry name" value="Tscrpt_reg_HTH_GntR"/>
</dbReference>
<dbReference type="GO" id="GO:0003677">
    <property type="term" value="F:DNA binding"/>
    <property type="evidence" value="ECO:0007669"/>
    <property type="project" value="UniProtKB-KW"/>
</dbReference>
<evidence type="ECO:0000256" key="3">
    <source>
        <dbReference type="ARBA" id="ARBA00023163"/>
    </source>
</evidence>
<dbReference type="STRING" id="1121298.SAMN05444401_3190"/>
<evidence type="ECO:0000313" key="6">
    <source>
        <dbReference type="Proteomes" id="UP000184080"/>
    </source>
</evidence>
<evidence type="ECO:0000256" key="2">
    <source>
        <dbReference type="ARBA" id="ARBA00023125"/>
    </source>
</evidence>
<accession>A0A1M6JQ88</accession>
<dbReference type="InterPro" id="IPR036388">
    <property type="entry name" value="WH-like_DNA-bd_sf"/>
</dbReference>
<protein>
    <submittedName>
        <fullName evidence="5">Transcriptional regulator, GntR family</fullName>
    </submittedName>
</protein>
<dbReference type="CDD" id="cd07377">
    <property type="entry name" value="WHTH_GntR"/>
    <property type="match status" value="1"/>
</dbReference>
<name>A0A1M6JQ88_9CLOT</name>
<organism evidence="5 6">
    <name type="scientific">Clostridium amylolyticum</name>
    <dbReference type="NCBI Taxonomy" id="1121298"/>
    <lineage>
        <taxon>Bacteria</taxon>
        <taxon>Bacillati</taxon>
        <taxon>Bacillota</taxon>
        <taxon>Clostridia</taxon>
        <taxon>Eubacteriales</taxon>
        <taxon>Clostridiaceae</taxon>
        <taxon>Clostridium</taxon>
    </lineage>
</organism>
<dbReference type="Gene3D" id="1.10.10.10">
    <property type="entry name" value="Winged helix-like DNA-binding domain superfamily/Winged helix DNA-binding domain"/>
    <property type="match status" value="1"/>
</dbReference>
<feature type="domain" description="HTH gntR-type" evidence="4">
    <location>
        <begin position="11"/>
        <end position="79"/>
    </location>
</feature>
<dbReference type="InterPro" id="IPR036390">
    <property type="entry name" value="WH_DNA-bd_sf"/>
</dbReference>
<keyword evidence="6" id="KW-1185">Reference proteome</keyword>
<sequence>MEITLNKKSGVPLYIQVKKQIMDLIIEGSLKVGSKMPTERELSETLKVSRNTVSSAYKELEIEGVLKSFQGKGTFVAEHNRVWKAKDVKDKIYKFLDLAFEEAIESGMDSKEFLKLVDKHIIEKVEKMNRTTAVYVECNVEQSRMFSKQLSDSTNMNVVPVTLNDLKSMDSKTKKALENSQIIVSTFNHVREVSRLTAIYKKEILGVAINADLGTIVKIARYPEGTRFGLFCISEEFMFKIQQALEEAGLGNINIEYTNSFVKDEIKRVMKESDVILVSPGRYKDIEEINSEHKDIIKFIYNLDDGSVNALKSKIVDLNISI</sequence>
<reference evidence="5 6" key="1">
    <citation type="submission" date="2016-11" db="EMBL/GenBank/DDBJ databases">
        <authorList>
            <person name="Jaros S."/>
            <person name="Januszkiewicz K."/>
            <person name="Wedrychowicz H."/>
        </authorList>
    </citation>
    <scope>NUCLEOTIDE SEQUENCE [LARGE SCALE GENOMIC DNA]</scope>
    <source>
        <strain evidence="5 6">DSM 21864</strain>
    </source>
</reference>
<dbReference type="SUPFAM" id="SSF46785">
    <property type="entry name" value="Winged helix' DNA-binding domain"/>
    <property type="match status" value="1"/>
</dbReference>
<keyword evidence="2" id="KW-0238">DNA-binding</keyword>
<dbReference type="Proteomes" id="UP000184080">
    <property type="component" value="Unassembled WGS sequence"/>
</dbReference>
<keyword evidence="1" id="KW-0805">Transcription regulation</keyword>
<dbReference type="PANTHER" id="PTHR38445:SF9">
    <property type="entry name" value="HTH-TYPE TRANSCRIPTIONAL REPRESSOR YTRA"/>
    <property type="match status" value="1"/>
</dbReference>
<dbReference type="AlphaFoldDB" id="A0A1M6JQ88"/>